<name>A0A165BW98_EXIGL</name>
<dbReference type="InParanoid" id="A0A165BW98"/>
<evidence type="ECO:0000313" key="1">
    <source>
        <dbReference type="EMBL" id="KZV81355.1"/>
    </source>
</evidence>
<dbReference type="EMBL" id="KV426398">
    <property type="protein sequence ID" value="KZV81355.1"/>
    <property type="molecule type" value="Genomic_DNA"/>
</dbReference>
<evidence type="ECO:0000313" key="2">
    <source>
        <dbReference type="Proteomes" id="UP000077266"/>
    </source>
</evidence>
<dbReference type="Proteomes" id="UP000077266">
    <property type="component" value="Unassembled WGS sequence"/>
</dbReference>
<protein>
    <submittedName>
        <fullName evidence="1">Uncharacterized protein</fullName>
    </submittedName>
</protein>
<sequence length="94" mass="10172">MDVSHLISTFFAEPSLTDFLLSDIGLLLQSNPSISVADVQPLYGGILRYSASLCPAWLRACRGYLETGGEPARALLLALTEQAMQTPHVIEPLV</sequence>
<accession>A0A165BW98</accession>
<dbReference type="AlphaFoldDB" id="A0A165BW98"/>
<keyword evidence="2" id="KW-1185">Reference proteome</keyword>
<organism evidence="1 2">
    <name type="scientific">Exidia glandulosa HHB12029</name>
    <dbReference type="NCBI Taxonomy" id="1314781"/>
    <lineage>
        <taxon>Eukaryota</taxon>
        <taxon>Fungi</taxon>
        <taxon>Dikarya</taxon>
        <taxon>Basidiomycota</taxon>
        <taxon>Agaricomycotina</taxon>
        <taxon>Agaricomycetes</taxon>
        <taxon>Auriculariales</taxon>
        <taxon>Exidiaceae</taxon>
        <taxon>Exidia</taxon>
    </lineage>
</organism>
<gene>
    <name evidence="1" type="ORF">EXIGLDRAFT_731391</name>
</gene>
<proteinExistence type="predicted"/>
<reference evidence="1 2" key="1">
    <citation type="journal article" date="2016" name="Mol. Biol. Evol.">
        <title>Comparative Genomics of Early-Diverging Mushroom-Forming Fungi Provides Insights into the Origins of Lignocellulose Decay Capabilities.</title>
        <authorList>
            <person name="Nagy L.G."/>
            <person name="Riley R."/>
            <person name="Tritt A."/>
            <person name="Adam C."/>
            <person name="Daum C."/>
            <person name="Floudas D."/>
            <person name="Sun H."/>
            <person name="Yadav J.S."/>
            <person name="Pangilinan J."/>
            <person name="Larsson K.H."/>
            <person name="Matsuura K."/>
            <person name="Barry K."/>
            <person name="Labutti K."/>
            <person name="Kuo R."/>
            <person name="Ohm R.A."/>
            <person name="Bhattacharya S.S."/>
            <person name="Shirouzu T."/>
            <person name="Yoshinaga Y."/>
            <person name="Martin F.M."/>
            <person name="Grigoriev I.V."/>
            <person name="Hibbett D.S."/>
        </authorList>
    </citation>
    <scope>NUCLEOTIDE SEQUENCE [LARGE SCALE GENOMIC DNA]</scope>
    <source>
        <strain evidence="1 2">HHB12029</strain>
    </source>
</reference>